<accession>A0A8H2JDT1</accession>
<gene>
    <name evidence="1" type="ORF">C1S78_19350</name>
</gene>
<sequence length="332" mass="36033">MGDNLIESFWEWWRTEGATVVAAAIEAGDASSAFPLIDQRVAAIHDGLAWEIGPGTVSEHQLVVTGNPDHRAVARRWLNAAPSPDPVWSYADSLQRRPLGEFRLGLGSALVHYADVIVACQRRQNRLDVRVYHPSFGGLEQRQQFEIAFLALDHALGEVAVEQWLGAVDTTRYRPADGYSLAELVGVVDALAAENTYEDGTPAWVGLQWDGENGRVVAAAQVPLCSSQAPNLDTHIAISVPYRSFDEAGLPTEQTWDALEELRDRLESVLGTAGRVLACETTAGVHTVHVYADSVAVDVVAIESEAATWAQGAVIVASHDDPKWSDVAHLRT</sequence>
<dbReference type="AlphaFoldDB" id="A0A8H2JDT1"/>
<proteinExistence type="predicted"/>
<comment type="caution">
    <text evidence="1">The sequence shown here is derived from an EMBL/GenBank/DDBJ whole genome shotgun (WGS) entry which is preliminary data.</text>
</comment>
<evidence type="ECO:0000313" key="1">
    <source>
        <dbReference type="EMBL" id="TLH54234.1"/>
    </source>
</evidence>
<protein>
    <submittedName>
        <fullName evidence="1">DUF695 domain-containing protein</fullName>
    </submittedName>
</protein>
<name>A0A8H2JDT1_MYCMU</name>
<dbReference type="EMBL" id="POTL01000001">
    <property type="protein sequence ID" value="TLH54234.1"/>
    <property type="molecule type" value="Genomic_DNA"/>
</dbReference>
<reference evidence="1" key="1">
    <citation type="submission" date="2018-01" db="EMBL/GenBank/DDBJ databases">
        <title>Comparative genomics of Mycobacterium mucogenicum and Mycobacterium neoaurum clade members emphasizing tRNA and non-coding RNA.</title>
        <authorList>
            <person name="Behra P.R.K."/>
            <person name="Pettersson B.M.F."/>
            <person name="Das S."/>
            <person name="Dasgupta S."/>
            <person name="Kirsebom L.A."/>
        </authorList>
    </citation>
    <scope>NUCLEOTIDE SEQUENCE</scope>
    <source>
        <strain evidence="1">DSM 44124</strain>
    </source>
</reference>
<organism evidence="1">
    <name type="scientific">Mycolicibacterium mucogenicum DSM 44124</name>
    <dbReference type="NCBI Taxonomy" id="1226753"/>
    <lineage>
        <taxon>Bacteria</taxon>
        <taxon>Bacillati</taxon>
        <taxon>Actinomycetota</taxon>
        <taxon>Actinomycetes</taxon>
        <taxon>Mycobacteriales</taxon>
        <taxon>Mycobacteriaceae</taxon>
        <taxon>Mycolicibacterium</taxon>
    </lineage>
</organism>